<proteinExistence type="predicted"/>
<dbReference type="SUPFAM" id="SSF51735">
    <property type="entry name" value="NAD(P)-binding Rossmann-fold domains"/>
    <property type="match status" value="1"/>
</dbReference>
<protein>
    <recommendedName>
        <fullName evidence="3">Short subunit dehydrogenase</fullName>
    </recommendedName>
</protein>
<reference evidence="1 2" key="1">
    <citation type="submission" date="2021-01" db="EMBL/GenBank/DDBJ databases">
        <title>Whole genome shotgun sequence of Actinoplanes humidus NBRC 14915.</title>
        <authorList>
            <person name="Komaki H."/>
            <person name="Tamura T."/>
        </authorList>
    </citation>
    <scope>NUCLEOTIDE SEQUENCE [LARGE SCALE GENOMIC DNA]</scope>
    <source>
        <strain evidence="1 2">NBRC 14915</strain>
    </source>
</reference>
<evidence type="ECO:0000313" key="2">
    <source>
        <dbReference type="Proteomes" id="UP000603200"/>
    </source>
</evidence>
<keyword evidence="2" id="KW-1185">Reference proteome</keyword>
<name>A0ABQ3ZTQ8_9ACTN</name>
<dbReference type="Proteomes" id="UP000603200">
    <property type="component" value="Unassembled WGS sequence"/>
</dbReference>
<accession>A0ABQ3ZTQ8</accession>
<evidence type="ECO:0000313" key="1">
    <source>
        <dbReference type="EMBL" id="GIE21939.1"/>
    </source>
</evidence>
<organism evidence="1 2">
    <name type="scientific">Winogradskya humida</name>
    <dbReference type="NCBI Taxonomy" id="113566"/>
    <lineage>
        <taxon>Bacteria</taxon>
        <taxon>Bacillati</taxon>
        <taxon>Actinomycetota</taxon>
        <taxon>Actinomycetes</taxon>
        <taxon>Micromonosporales</taxon>
        <taxon>Micromonosporaceae</taxon>
        <taxon>Winogradskya</taxon>
    </lineage>
</organism>
<dbReference type="EMBL" id="BOMN01000063">
    <property type="protein sequence ID" value="GIE21939.1"/>
    <property type="molecule type" value="Genomic_DNA"/>
</dbReference>
<evidence type="ECO:0008006" key="3">
    <source>
        <dbReference type="Google" id="ProtNLM"/>
    </source>
</evidence>
<sequence>MDYPPGVQNALVVGSTDRIGLALTRRLLAGGWVVIGVGELLDLADLGAQTRAIEVNLVGAARAVDVVLGCVRTRAVVVSFPRRMAAVAMVLRPRLRVQARLRKS</sequence>
<comment type="caution">
    <text evidence="1">The sequence shown here is derived from an EMBL/GenBank/DDBJ whole genome shotgun (WGS) entry which is preliminary data.</text>
</comment>
<gene>
    <name evidence="1" type="ORF">Ahu01nite_050410</name>
</gene>
<dbReference type="InterPro" id="IPR036291">
    <property type="entry name" value="NAD(P)-bd_dom_sf"/>
</dbReference>